<feature type="transmembrane region" description="Helical" evidence="11">
    <location>
        <begin position="83"/>
        <end position="100"/>
    </location>
</feature>
<dbReference type="SUPFAM" id="SSF161098">
    <property type="entry name" value="MetI-like"/>
    <property type="match status" value="1"/>
</dbReference>
<evidence type="ECO:0000256" key="6">
    <source>
        <dbReference type="ARBA" id="ARBA00022475"/>
    </source>
</evidence>
<keyword evidence="5 11" id="KW-0813">Transport</keyword>
<keyword evidence="14" id="KW-1185">Reference proteome</keyword>
<keyword evidence="7 11" id="KW-0812">Transmembrane</keyword>
<dbReference type="PANTHER" id="PTHR30614:SF20">
    <property type="entry name" value="GLUTAMINE TRANSPORT SYSTEM PERMEASE PROTEIN GLNP"/>
    <property type="match status" value="1"/>
</dbReference>
<dbReference type="Pfam" id="PF00528">
    <property type="entry name" value="BPD_transp_1"/>
    <property type="match status" value="1"/>
</dbReference>
<sequence length="222" mass="24237">MSLELDFTPVIEGLPTLLDGTMITIAVTACSLAISLVVGSIIGVIRSNRGTLLCYIFDGYVAVIRGTPLLVQLFIWYYGLPRVGIMLPAFLCGVVGLSLYSSSYVSEIVRGAIQSIDKGQMEASRSLGMSKQQAMRKIIMPQAFVRMLPPLGNETIALIKNSALISLITIHDVMHAGANIISTSYRDLETYIFIACIYFVLTNTATFILRKIEKHKLKAGAI</sequence>
<evidence type="ECO:0000256" key="2">
    <source>
        <dbReference type="ARBA" id="ARBA00004429"/>
    </source>
</evidence>
<evidence type="ECO:0000256" key="1">
    <source>
        <dbReference type="ARBA" id="ARBA00003159"/>
    </source>
</evidence>
<dbReference type="GO" id="GO:0006865">
    <property type="term" value="P:amino acid transport"/>
    <property type="evidence" value="ECO:0007669"/>
    <property type="project" value="UniProtKB-KW"/>
</dbReference>
<gene>
    <name evidence="13" type="ORF">SAMN05444390_101177</name>
</gene>
<evidence type="ECO:0000313" key="14">
    <source>
        <dbReference type="Proteomes" id="UP000236745"/>
    </source>
</evidence>
<dbReference type="EMBL" id="FNVQ01000001">
    <property type="protein sequence ID" value="SEF66545.1"/>
    <property type="molecule type" value="Genomic_DNA"/>
</dbReference>
<comment type="function">
    <text evidence="1">Part of the binding-protein-dependent transport system for glutamine; probably responsible for the translocation of the substrate across the membrane.</text>
</comment>
<evidence type="ECO:0000256" key="7">
    <source>
        <dbReference type="ARBA" id="ARBA00022692"/>
    </source>
</evidence>
<evidence type="ECO:0000256" key="10">
    <source>
        <dbReference type="ARBA" id="ARBA00023136"/>
    </source>
</evidence>
<proteinExistence type="inferred from homology"/>
<dbReference type="OrthoDB" id="4404959at2"/>
<evidence type="ECO:0000256" key="11">
    <source>
        <dbReference type="RuleBase" id="RU363032"/>
    </source>
</evidence>
<dbReference type="InterPro" id="IPR010065">
    <property type="entry name" value="AA_ABC_transptr_permease_3TM"/>
</dbReference>
<dbReference type="RefSeq" id="WP_104001203.1">
    <property type="nucleotide sequence ID" value="NZ_FNVQ01000001.1"/>
</dbReference>
<dbReference type="CDD" id="cd06261">
    <property type="entry name" value="TM_PBP2"/>
    <property type="match status" value="1"/>
</dbReference>
<evidence type="ECO:0000256" key="4">
    <source>
        <dbReference type="ARBA" id="ARBA00016506"/>
    </source>
</evidence>
<accession>A0A1H5TUN9</accession>
<evidence type="ECO:0000256" key="5">
    <source>
        <dbReference type="ARBA" id="ARBA00022448"/>
    </source>
</evidence>
<keyword evidence="9 11" id="KW-1133">Transmembrane helix</keyword>
<comment type="similarity">
    <text evidence="3">Belongs to the binding-protein-dependent transport system permease family. HisMQ subfamily.</text>
</comment>
<feature type="domain" description="ABC transmembrane type-1" evidence="12">
    <location>
        <begin position="21"/>
        <end position="209"/>
    </location>
</feature>
<dbReference type="InterPro" id="IPR043429">
    <property type="entry name" value="ArtM/GltK/GlnP/TcyL/YhdX-like"/>
</dbReference>
<evidence type="ECO:0000256" key="9">
    <source>
        <dbReference type="ARBA" id="ARBA00022989"/>
    </source>
</evidence>
<dbReference type="AlphaFoldDB" id="A0A1H5TUN9"/>
<dbReference type="PROSITE" id="PS50928">
    <property type="entry name" value="ABC_TM1"/>
    <property type="match status" value="1"/>
</dbReference>
<dbReference type="InterPro" id="IPR035906">
    <property type="entry name" value="MetI-like_sf"/>
</dbReference>
<name>A0A1H5TUN9_9GAMM</name>
<evidence type="ECO:0000259" key="12">
    <source>
        <dbReference type="PROSITE" id="PS50928"/>
    </source>
</evidence>
<keyword evidence="10 11" id="KW-0472">Membrane</keyword>
<feature type="transmembrane region" description="Helical" evidence="11">
    <location>
        <begin position="20"/>
        <end position="45"/>
    </location>
</feature>
<evidence type="ECO:0000256" key="3">
    <source>
        <dbReference type="ARBA" id="ARBA00010072"/>
    </source>
</evidence>
<dbReference type="PANTHER" id="PTHR30614">
    <property type="entry name" value="MEMBRANE COMPONENT OF AMINO ACID ABC TRANSPORTER"/>
    <property type="match status" value="1"/>
</dbReference>
<dbReference type="GO" id="GO:0022857">
    <property type="term" value="F:transmembrane transporter activity"/>
    <property type="evidence" value="ECO:0007669"/>
    <property type="project" value="InterPro"/>
</dbReference>
<feature type="transmembrane region" description="Helical" evidence="11">
    <location>
        <begin position="191"/>
        <end position="209"/>
    </location>
</feature>
<dbReference type="InterPro" id="IPR000515">
    <property type="entry name" value="MetI-like"/>
</dbReference>
<organism evidence="13 14">
    <name type="scientific">Marinobacterium lutimaris</name>
    <dbReference type="NCBI Taxonomy" id="568106"/>
    <lineage>
        <taxon>Bacteria</taxon>
        <taxon>Pseudomonadati</taxon>
        <taxon>Pseudomonadota</taxon>
        <taxon>Gammaproteobacteria</taxon>
        <taxon>Oceanospirillales</taxon>
        <taxon>Oceanospirillaceae</taxon>
        <taxon>Marinobacterium</taxon>
    </lineage>
</organism>
<comment type="subcellular location">
    <subcellularLocation>
        <location evidence="2">Cell inner membrane</location>
        <topology evidence="2">Multi-pass membrane protein</topology>
    </subcellularLocation>
    <subcellularLocation>
        <location evidence="11">Cell membrane</location>
        <topology evidence="11">Multi-pass membrane protein</topology>
    </subcellularLocation>
</comment>
<dbReference type="FunFam" id="1.10.3720.10:FF:000033">
    <property type="entry name" value="Polar amino acid ABC transporter permease"/>
    <property type="match status" value="1"/>
</dbReference>
<feature type="transmembrane region" description="Helical" evidence="11">
    <location>
        <begin position="52"/>
        <end position="77"/>
    </location>
</feature>
<evidence type="ECO:0000313" key="13">
    <source>
        <dbReference type="EMBL" id="SEF66545.1"/>
    </source>
</evidence>
<dbReference type="GO" id="GO:0043190">
    <property type="term" value="C:ATP-binding cassette (ABC) transporter complex"/>
    <property type="evidence" value="ECO:0007669"/>
    <property type="project" value="InterPro"/>
</dbReference>
<keyword evidence="6" id="KW-1003">Cell membrane</keyword>
<protein>
    <recommendedName>
        <fullName evidence="4">Putative glutamine transport system permease protein GlnP</fullName>
    </recommendedName>
</protein>
<keyword evidence="8" id="KW-0029">Amino-acid transport</keyword>
<reference evidence="13 14" key="1">
    <citation type="submission" date="2016-10" db="EMBL/GenBank/DDBJ databases">
        <authorList>
            <person name="de Groot N.N."/>
        </authorList>
    </citation>
    <scope>NUCLEOTIDE SEQUENCE [LARGE SCALE GENOMIC DNA]</scope>
    <source>
        <strain evidence="13 14">DSM 22012</strain>
    </source>
</reference>
<dbReference type="Gene3D" id="1.10.3720.10">
    <property type="entry name" value="MetI-like"/>
    <property type="match status" value="1"/>
</dbReference>
<dbReference type="NCBIfam" id="TIGR01726">
    <property type="entry name" value="HEQRo_perm_3TM"/>
    <property type="match status" value="1"/>
</dbReference>
<dbReference type="Proteomes" id="UP000236745">
    <property type="component" value="Unassembled WGS sequence"/>
</dbReference>
<evidence type="ECO:0000256" key="8">
    <source>
        <dbReference type="ARBA" id="ARBA00022970"/>
    </source>
</evidence>